<keyword evidence="4" id="KW-1185">Reference proteome</keyword>
<name>A0ABU4HUG3_9ACTN</name>
<sequence length="214" mass="21607">MPSSCRPALWLLAALCALALVPTAAQAGFVAFGRDPGGDSGAPEAGRDLLAAGVGYDRGAGELVTAIELRGAPRDGGAFVTVLVARRTATGCDGAPAAGFSSLTDETSARWLRFASPTEVTASGDASKRGGTATVRVRLGERAARTTDLRVDVSAGRLKATETRRISVRTPTPAPPPSRGGGGDGGDSGPSRVCTRWFPDISGETGGSLGLVPC</sequence>
<gene>
    <name evidence="3" type="ORF">R7226_21275</name>
</gene>
<accession>A0ABU4HUG3</accession>
<keyword evidence="2" id="KW-0732">Signal</keyword>
<evidence type="ECO:0000313" key="4">
    <source>
        <dbReference type="Proteomes" id="UP001284601"/>
    </source>
</evidence>
<dbReference type="Proteomes" id="UP001284601">
    <property type="component" value="Unassembled WGS sequence"/>
</dbReference>
<evidence type="ECO:0000313" key="3">
    <source>
        <dbReference type="EMBL" id="MDW5596893.1"/>
    </source>
</evidence>
<dbReference type="EMBL" id="JAWSTH010000068">
    <property type="protein sequence ID" value="MDW5596893.1"/>
    <property type="molecule type" value="Genomic_DNA"/>
</dbReference>
<feature type="compositionally biased region" description="Gly residues" evidence="1">
    <location>
        <begin position="179"/>
        <end position="188"/>
    </location>
</feature>
<evidence type="ECO:0000256" key="1">
    <source>
        <dbReference type="SAM" id="MobiDB-lite"/>
    </source>
</evidence>
<feature type="chain" id="PRO_5047494867" evidence="2">
    <location>
        <begin position="28"/>
        <end position="214"/>
    </location>
</feature>
<protein>
    <submittedName>
        <fullName evidence="3">Uncharacterized protein</fullName>
    </submittedName>
</protein>
<organism evidence="3 4">
    <name type="scientific">Conexibacter stalactiti</name>
    <dbReference type="NCBI Taxonomy" id="1940611"/>
    <lineage>
        <taxon>Bacteria</taxon>
        <taxon>Bacillati</taxon>
        <taxon>Actinomycetota</taxon>
        <taxon>Thermoleophilia</taxon>
        <taxon>Solirubrobacterales</taxon>
        <taxon>Conexibacteraceae</taxon>
        <taxon>Conexibacter</taxon>
    </lineage>
</organism>
<feature type="signal peptide" evidence="2">
    <location>
        <begin position="1"/>
        <end position="27"/>
    </location>
</feature>
<evidence type="ECO:0000256" key="2">
    <source>
        <dbReference type="SAM" id="SignalP"/>
    </source>
</evidence>
<proteinExistence type="predicted"/>
<reference evidence="4" key="1">
    <citation type="submission" date="2023-07" db="EMBL/GenBank/DDBJ databases">
        <title>Conexibacter stalactiti sp. nov., isolated from stalactites in a lava cave and emended description of the genus Conexibacter.</title>
        <authorList>
            <person name="Lee S.D."/>
        </authorList>
    </citation>
    <scope>NUCLEOTIDE SEQUENCE [LARGE SCALE GENOMIC DNA]</scope>
    <source>
        <strain evidence="4">KCTC 39840</strain>
    </source>
</reference>
<comment type="caution">
    <text evidence="3">The sequence shown here is derived from an EMBL/GenBank/DDBJ whole genome shotgun (WGS) entry which is preliminary data.</text>
</comment>
<dbReference type="RefSeq" id="WP_318599330.1">
    <property type="nucleotide sequence ID" value="NZ_JAWSTH010000068.1"/>
</dbReference>
<feature type="region of interest" description="Disordered" evidence="1">
    <location>
        <begin position="160"/>
        <end position="199"/>
    </location>
</feature>